<proteinExistence type="inferred from homology"/>
<keyword evidence="2" id="KW-0808">Transferase</keyword>
<gene>
    <name evidence="3" type="ORF">CC1G_10600</name>
</gene>
<dbReference type="VEuPathDB" id="FungiDB:CC1G_10600"/>
<dbReference type="OMA" id="HMTTNTI"/>
<protein>
    <recommendedName>
        <fullName evidence="5">Aromatic prenyltransferase</fullName>
    </recommendedName>
</protein>
<accession>A8P8N8</accession>
<dbReference type="STRING" id="240176.A8P8N8"/>
<evidence type="ECO:0000256" key="2">
    <source>
        <dbReference type="ARBA" id="ARBA00022679"/>
    </source>
</evidence>
<evidence type="ECO:0000313" key="3">
    <source>
        <dbReference type="EMBL" id="EAU82198.2"/>
    </source>
</evidence>
<dbReference type="PANTHER" id="PTHR40627:SF4">
    <property type="entry name" value="PRENYLTRANSFERASE ASQH1-RELATED"/>
    <property type="match status" value="1"/>
</dbReference>
<name>A8P8N8_COPC7</name>
<dbReference type="GeneID" id="6016225"/>
<dbReference type="SFLD" id="SFLDG01162">
    <property type="entry name" value="I"/>
    <property type="match status" value="1"/>
</dbReference>
<dbReference type="Pfam" id="PF11991">
    <property type="entry name" value="Trp_DMAT"/>
    <property type="match status" value="1"/>
</dbReference>
<dbReference type="eggNOG" id="ENOG502SM8P">
    <property type="taxonomic scope" value="Eukaryota"/>
</dbReference>
<dbReference type="InParanoid" id="A8P8N8"/>
<dbReference type="KEGG" id="cci:CC1G_10600"/>
<organism evidence="3 4">
    <name type="scientific">Coprinopsis cinerea (strain Okayama-7 / 130 / ATCC MYA-4618 / FGSC 9003)</name>
    <name type="common">Inky cap fungus</name>
    <name type="synonym">Hormographiella aspergillata</name>
    <dbReference type="NCBI Taxonomy" id="240176"/>
    <lineage>
        <taxon>Eukaryota</taxon>
        <taxon>Fungi</taxon>
        <taxon>Dikarya</taxon>
        <taxon>Basidiomycota</taxon>
        <taxon>Agaricomycotina</taxon>
        <taxon>Agaricomycetes</taxon>
        <taxon>Agaricomycetidae</taxon>
        <taxon>Agaricales</taxon>
        <taxon>Agaricineae</taxon>
        <taxon>Psathyrellaceae</taxon>
        <taxon>Coprinopsis</taxon>
    </lineage>
</organism>
<reference evidence="3 4" key="1">
    <citation type="journal article" date="2010" name="Proc. Natl. Acad. Sci. U.S.A.">
        <title>Insights into evolution of multicellular fungi from the assembled chromosomes of the mushroom Coprinopsis cinerea (Coprinus cinereus).</title>
        <authorList>
            <person name="Stajich J.E."/>
            <person name="Wilke S.K."/>
            <person name="Ahren D."/>
            <person name="Au C.H."/>
            <person name="Birren B.W."/>
            <person name="Borodovsky M."/>
            <person name="Burns C."/>
            <person name="Canback B."/>
            <person name="Casselton L.A."/>
            <person name="Cheng C.K."/>
            <person name="Deng J."/>
            <person name="Dietrich F.S."/>
            <person name="Fargo D.C."/>
            <person name="Farman M.L."/>
            <person name="Gathman A.C."/>
            <person name="Goldberg J."/>
            <person name="Guigo R."/>
            <person name="Hoegger P.J."/>
            <person name="Hooker J.B."/>
            <person name="Huggins A."/>
            <person name="James T.Y."/>
            <person name="Kamada T."/>
            <person name="Kilaru S."/>
            <person name="Kodira C."/>
            <person name="Kues U."/>
            <person name="Kupfer D."/>
            <person name="Kwan H.S."/>
            <person name="Lomsadze A."/>
            <person name="Li W."/>
            <person name="Lilly W.W."/>
            <person name="Ma L.J."/>
            <person name="Mackey A.J."/>
            <person name="Manning G."/>
            <person name="Martin F."/>
            <person name="Muraguchi H."/>
            <person name="Natvig D.O."/>
            <person name="Palmerini H."/>
            <person name="Ramesh M.A."/>
            <person name="Rehmeyer C.J."/>
            <person name="Roe B.A."/>
            <person name="Shenoy N."/>
            <person name="Stanke M."/>
            <person name="Ter-Hovhannisyan V."/>
            <person name="Tunlid A."/>
            <person name="Velagapudi R."/>
            <person name="Vision T.J."/>
            <person name="Zeng Q."/>
            <person name="Zolan M.E."/>
            <person name="Pukkila P.J."/>
        </authorList>
    </citation>
    <scope>NUCLEOTIDE SEQUENCE [LARGE SCALE GENOMIC DNA]</scope>
    <source>
        <strain evidence="4">Okayama-7 / 130 / ATCC MYA-4618 / FGSC 9003</strain>
    </source>
</reference>
<dbReference type="GO" id="GO:0016765">
    <property type="term" value="F:transferase activity, transferring alkyl or aryl (other than methyl) groups"/>
    <property type="evidence" value="ECO:0007669"/>
    <property type="project" value="InterPro"/>
</dbReference>
<dbReference type="AlphaFoldDB" id="A8P8N8"/>
<evidence type="ECO:0000256" key="1">
    <source>
        <dbReference type="ARBA" id="ARBA00010209"/>
    </source>
</evidence>
<dbReference type="NCBIfam" id="TIGR03429">
    <property type="entry name" value="arom_pren_DMATS"/>
    <property type="match status" value="1"/>
</dbReference>
<dbReference type="OrthoDB" id="3354387at2759"/>
<dbReference type="SFLD" id="SFLDS00036">
    <property type="entry name" value="Aromatic_Prenyltransferase"/>
    <property type="match status" value="1"/>
</dbReference>
<dbReference type="RefSeq" id="XP_001839607.2">
    <property type="nucleotide sequence ID" value="XM_001839555.2"/>
</dbReference>
<comment type="similarity">
    <text evidence="1">Belongs to the tryptophan dimethylallyltransferase family.</text>
</comment>
<comment type="caution">
    <text evidence="3">The sequence shown here is derived from an EMBL/GenBank/DDBJ whole genome shotgun (WGS) entry which is preliminary data.</text>
</comment>
<dbReference type="InterPro" id="IPR017795">
    <property type="entry name" value="ABBA_NscD-like"/>
</dbReference>
<dbReference type="Proteomes" id="UP000001861">
    <property type="component" value="Unassembled WGS sequence"/>
</dbReference>
<keyword evidence="4" id="KW-1185">Reference proteome</keyword>
<dbReference type="EMBL" id="AACS02000011">
    <property type="protein sequence ID" value="EAU82198.2"/>
    <property type="molecule type" value="Genomic_DNA"/>
</dbReference>
<dbReference type="CDD" id="cd13929">
    <property type="entry name" value="PT-DMATS_CymD"/>
    <property type="match status" value="1"/>
</dbReference>
<evidence type="ECO:0000313" key="4">
    <source>
        <dbReference type="Proteomes" id="UP000001861"/>
    </source>
</evidence>
<dbReference type="GO" id="GO:0009820">
    <property type="term" value="P:alkaloid metabolic process"/>
    <property type="evidence" value="ECO:0007669"/>
    <property type="project" value="InterPro"/>
</dbReference>
<dbReference type="HOGENOM" id="CLU_037431_3_0_1"/>
<dbReference type="PANTHER" id="PTHR40627">
    <property type="entry name" value="INDOLE PRENYLTRANSFERASE TDIB-RELATED"/>
    <property type="match status" value="1"/>
</dbReference>
<dbReference type="InterPro" id="IPR033964">
    <property type="entry name" value="ABBA"/>
</dbReference>
<sequence>MATTTVNNASSQSVAEMAIATAVSLLGPGAVVPARKLSELERGLPVYDTLTLILPFSPRTEFWWKKYGGPFASLLDTSGYSHVAQARFLCFVYASVIELLPPQDPSLVDSMMTFDGSPVEPSWVLPSPEEVASGKIKPRQLRFAIEPAHPVSGRRLRGSVVLDYLTSPRGSLGLVVSGEDSMSWRLKTEQLLFPDYEGDEITDGSRFYVGFDFSHNGTITLKAYYLPAPPSSEPAPAEGFDYEPLRHLVPHLDPALMKPLELLLSYLETLEDRYKPRIAIISMDCVKSSENRLKIYFRAIEGSSWSDAVRAFTMGGPDIPPEYYDGGEDSNGVCVDSLKRQHPVGGLAYYYSLVAGKDFLFPKLYLPVACYCRDDEFIAQAIEEFYKGCNKNPMSPRDLGVGSEGWVAREVSDAFNHRPLAKSAGIHTYFAFAYKKNGFELSSYFSPEPFL</sequence>
<evidence type="ECO:0008006" key="5">
    <source>
        <dbReference type="Google" id="ProtNLM"/>
    </source>
</evidence>